<evidence type="ECO:0000256" key="1">
    <source>
        <dbReference type="ARBA" id="ARBA00005634"/>
    </source>
</evidence>
<evidence type="ECO:0000259" key="4">
    <source>
        <dbReference type="Pfam" id="PF04389"/>
    </source>
</evidence>
<dbReference type="InterPro" id="IPR007365">
    <property type="entry name" value="TFR-like_dimer_dom"/>
</dbReference>
<evidence type="ECO:0000313" key="6">
    <source>
        <dbReference type="Proteomes" id="UP000261660"/>
    </source>
</evidence>
<dbReference type="CDD" id="cd09848">
    <property type="entry name" value="M28_TfR"/>
    <property type="match status" value="1"/>
</dbReference>
<dbReference type="SUPFAM" id="SSF53187">
    <property type="entry name" value="Zn-dependent exopeptidases"/>
    <property type="match status" value="1"/>
</dbReference>
<protein>
    <recommendedName>
        <fullName evidence="2">Transferrin receptor protein 1</fullName>
    </recommendedName>
</protein>
<dbReference type="GO" id="GO:0009897">
    <property type="term" value="C:external side of plasma membrane"/>
    <property type="evidence" value="ECO:0007669"/>
    <property type="project" value="TreeGrafter"/>
</dbReference>
<comment type="similarity">
    <text evidence="1 2">Belongs to the peptidase M28 family. M28B subfamily.</text>
</comment>
<dbReference type="GO" id="GO:0004998">
    <property type="term" value="F:transferrin receptor activity"/>
    <property type="evidence" value="ECO:0007669"/>
    <property type="project" value="UniProtKB-UniRule"/>
</dbReference>
<keyword evidence="2" id="KW-0254">Endocytosis</keyword>
<comment type="subcellular location">
    <subcellularLocation>
        <location evidence="2">Cell membrane</location>
        <topology evidence="2">Single-pass type II membrane protein</topology>
    </subcellularLocation>
    <subcellularLocation>
        <location evidence="2">Melanosome</location>
    </subcellularLocation>
</comment>
<name>A0A3Q3F755_9LABR</name>
<accession>A0A3Q3F755</accession>
<reference evidence="5" key="2">
    <citation type="submission" date="2025-09" db="UniProtKB">
        <authorList>
            <consortium name="Ensembl"/>
        </authorList>
    </citation>
    <scope>IDENTIFICATION</scope>
</reference>
<dbReference type="Gene3D" id="3.40.630.10">
    <property type="entry name" value="Zn peptidases"/>
    <property type="match status" value="1"/>
</dbReference>
<reference evidence="5" key="1">
    <citation type="submission" date="2025-08" db="UniProtKB">
        <authorList>
            <consortium name="Ensembl"/>
        </authorList>
    </citation>
    <scope>IDENTIFICATION</scope>
</reference>
<dbReference type="InterPro" id="IPR039373">
    <property type="entry name" value="Peptidase_M28B"/>
</dbReference>
<evidence type="ECO:0000256" key="2">
    <source>
        <dbReference type="RuleBase" id="RU367157"/>
    </source>
</evidence>
<dbReference type="PANTHER" id="PTHR10404:SF26">
    <property type="entry name" value="TRANSFERRIN RECEPTOR PROTEIN 1"/>
    <property type="match status" value="1"/>
</dbReference>
<dbReference type="Ensembl" id="ENSLBET00000016697.1">
    <property type="protein sequence ID" value="ENSLBEP00000015766.1"/>
    <property type="gene ID" value="ENSLBEG00000012100.1"/>
</dbReference>
<dbReference type="Pfam" id="PF04253">
    <property type="entry name" value="TFR_dimer"/>
    <property type="match status" value="1"/>
</dbReference>
<dbReference type="InterPro" id="IPR036757">
    <property type="entry name" value="TFR-like_dimer_dom_sf"/>
</dbReference>
<dbReference type="PANTHER" id="PTHR10404">
    <property type="entry name" value="N-ACETYLATED-ALPHA-LINKED ACIDIC DIPEPTIDASE"/>
    <property type="match status" value="1"/>
</dbReference>
<keyword evidence="2" id="KW-0675">Receptor</keyword>
<dbReference type="Proteomes" id="UP000261660">
    <property type="component" value="Unplaced"/>
</dbReference>
<dbReference type="SUPFAM" id="SSF47672">
    <property type="entry name" value="Transferrin receptor-like dimerisation domain"/>
    <property type="match status" value="1"/>
</dbReference>
<dbReference type="InterPro" id="IPR007484">
    <property type="entry name" value="Peptidase_M28"/>
</dbReference>
<keyword evidence="2" id="KW-0449">Lipoprotein</keyword>
<comment type="PTM">
    <text evidence="2">Stearoylated.</text>
</comment>
<feature type="domain" description="Transferrin receptor-like dimerisation" evidence="3">
    <location>
        <begin position="382"/>
        <end position="460"/>
    </location>
</feature>
<keyword evidence="2" id="KW-1003">Cell membrane</keyword>
<dbReference type="GO" id="GO:0033572">
    <property type="term" value="P:transferrin transport"/>
    <property type="evidence" value="ECO:0007669"/>
    <property type="project" value="UniProtKB-UniRule"/>
</dbReference>
<evidence type="ECO:0000313" key="5">
    <source>
        <dbReference type="Ensembl" id="ENSLBEP00000015766.1"/>
    </source>
</evidence>
<keyword evidence="2" id="KW-0564">Palmitate</keyword>
<dbReference type="GO" id="GO:0006879">
    <property type="term" value="P:intracellular iron ion homeostasis"/>
    <property type="evidence" value="ECO:0007669"/>
    <property type="project" value="UniProtKB-UniRule"/>
</dbReference>
<dbReference type="Pfam" id="PF04389">
    <property type="entry name" value="Peptidase_M28"/>
    <property type="match status" value="1"/>
</dbReference>
<dbReference type="GO" id="GO:0031623">
    <property type="term" value="P:receptor internalization"/>
    <property type="evidence" value="ECO:0007669"/>
    <property type="project" value="UniProtKB-UniRule"/>
</dbReference>
<comment type="subunit">
    <text evidence="2">Homodimer; disulfide-linked.</text>
</comment>
<organism evidence="5 6">
    <name type="scientific">Labrus bergylta</name>
    <name type="common">ballan wrasse</name>
    <dbReference type="NCBI Taxonomy" id="56723"/>
    <lineage>
        <taxon>Eukaryota</taxon>
        <taxon>Metazoa</taxon>
        <taxon>Chordata</taxon>
        <taxon>Craniata</taxon>
        <taxon>Vertebrata</taxon>
        <taxon>Euteleostomi</taxon>
        <taxon>Actinopterygii</taxon>
        <taxon>Neopterygii</taxon>
        <taxon>Teleostei</taxon>
        <taxon>Neoteleostei</taxon>
        <taxon>Acanthomorphata</taxon>
        <taxon>Eupercaria</taxon>
        <taxon>Labriformes</taxon>
        <taxon>Labridae</taxon>
        <taxon>Labrus</taxon>
    </lineage>
</organism>
<dbReference type="AlphaFoldDB" id="A0A3Q3F755"/>
<comment type="function">
    <text evidence="2">Cellular uptake of iron occurs via receptor-mediated endocytosis of ligand-occupied transferrin receptor into specialized endosomes. Endosomal acidification leads to iron release. The apotransferrin-receptor complex is then recycled to the cell surface with a return to neutral pH and the concomitant loss of affinity of apotransferrin for its receptor. Transferrin receptor is necessary for development of erythrocytes and the nervous system. Acts as a lipid sensor that regulates mitochondrial fusion by regulating activation of the JNK pathway.</text>
</comment>
<feature type="domain" description="Peptidase M28" evidence="4">
    <location>
        <begin position="119"/>
        <end position="309"/>
    </location>
</feature>
<dbReference type="GO" id="GO:0042470">
    <property type="term" value="C:melanosome"/>
    <property type="evidence" value="ECO:0007669"/>
    <property type="project" value="UniProtKB-SubCell"/>
</dbReference>
<dbReference type="Gene3D" id="1.20.930.40">
    <property type="entry name" value="Transferrin receptor-like, dimerisation domain"/>
    <property type="match status" value="1"/>
</dbReference>
<keyword evidence="2" id="KW-0325">Glycoprotein</keyword>
<dbReference type="GeneTree" id="ENSGT01030000234598"/>
<sequence>MCCPDIMLHQSYGALMRFVLKLEDFISAMIAGQTCLNFCLSIHPSSLNVSQVHMGSGDPYTPGLPKILAQTIPTSMIFLCLELGVITCPMDGVVRKLGGEGDIIKVDVGNVLTEKKISNVFGVIKGFVDPDRYVVIGAQRDAWGPGFAASTVGTSVLVELARSISDMVKNDGFKPRRSIVFVSWTAGEYGNVGATEWLEGYLSSLSLKAFAYINLDAVVTGQDRFKVAASPLMHSLIESTMREVRQKLEGFPNWLGNMNDAAYPFVAFSGIPSLSFRFNSDRDHYSFFGTALDTQDNLNTAAAGKVPELAEVATRFAGHMVLRLVHDHLLRFDLKKYNKIIKVQVAQINGKIMSLGLGSYGRASHDLMTDIQNSNLDDIEMCRIINDRIMAVERSFLSPYVSPSDNPFRHILLGSGAHTLKGLINHLDALRADNPDADIDAFRNQFALATWTIQGCADSLAGNIWSLDNEI</sequence>
<dbReference type="FunFam" id="3.40.630.10:FF:000065">
    <property type="entry name" value="Transferrin receptor 1b"/>
    <property type="match status" value="1"/>
</dbReference>
<keyword evidence="2" id="KW-0472">Membrane</keyword>
<proteinExistence type="inferred from homology"/>
<dbReference type="Gene3D" id="3.50.30.30">
    <property type="match status" value="1"/>
</dbReference>
<evidence type="ECO:0000259" key="3">
    <source>
        <dbReference type="Pfam" id="PF04253"/>
    </source>
</evidence>
<keyword evidence="6" id="KW-1185">Reference proteome</keyword>